<organism evidence="2 3">
    <name type="scientific">Polyplax serrata</name>
    <name type="common">Common mouse louse</name>
    <dbReference type="NCBI Taxonomy" id="468196"/>
    <lineage>
        <taxon>Eukaryota</taxon>
        <taxon>Metazoa</taxon>
        <taxon>Ecdysozoa</taxon>
        <taxon>Arthropoda</taxon>
        <taxon>Hexapoda</taxon>
        <taxon>Insecta</taxon>
        <taxon>Pterygota</taxon>
        <taxon>Neoptera</taxon>
        <taxon>Paraneoptera</taxon>
        <taxon>Psocodea</taxon>
        <taxon>Troctomorpha</taxon>
        <taxon>Phthiraptera</taxon>
        <taxon>Anoplura</taxon>
        <taxon>Polyplacidae</taxon>
        <taxon>Polyplax</taxon>
    </lineage>
</organism>
<sequence>MAARLHPSTSIVSDGLEIYGRNHTIIVEEVDRNGNSALKMLELPDYDIGQELPDERRRKSESEGEKDSKVRLSQRDAKGGKEEEEDDLYGCRRKDENRRRKCLQRRKKLIRKKYRNWRGLIRRIIKDIDKKIKSSRVNCMRSQTLNFSTELSADSLRRGKP</sequence>
<dbReference type="AlphaFoldDB" id="A0AAN8XSR1"/>
<protein>
    <submittedName>
        <fullName evidence="2">Uncharacterized protein</fullName>
    </submittedName>
</protein>
<feature type="region of interest" description="Disordered" evidence="1">
    <location>
        <begin position="49"/>
        <end position="91"/>
    </location>
</feature>
<name>A0AAN8XSR1_POLSC</name>
<accession>A0AAN8XSR1</accession>
<evidence type="ECO:0000313" key="3">
    <source>
        <dbReference type="Proteomes" id="UP001372834"/>
    </source>
</evidence>
<evidence type="ECO:0000313" key="2">
    <source>
        <dbReference type="EMBL" id="KAK6645491.1"/>
    </source>
</evidence>
<dbReference type="EMBL" id="JAWJWE010000001">
    <property type="protein sequence ID" value="KAK6645491.1"/>
    <property type="molecule type" value="Genomic_DNA"/>
</dbReference>
<comment type="caution">
    <text evidence="2">The sequence shown here is derived from an EMBL/GenBank/DDBJ whole genome shotgun (WGS) entry which is preliminary data.</text>
</comment>
<gene>
    <name evidence="2" type="ORF">RUM43_001768</name>
</gene>
<dbReference type="Proteomes" id="UP001372834">
    <property type="component" value="Unassembled WGS sequence"/>
</dbReference>
<feature type="compositionally biased region" description="Basic and acidic residues" evidence="1">
    <location>
        <begin position="53"/>
        <end position="81"/>
    </location>
</feature>
<reference evidence="2 3" key="1">
    <citation type="submission" date="2023-10" db="EMBL/GenBank/DDBJ databases">
        <title>Genomes of two closely related lineages of the louse Polyplax serrata with different host specificities.</title>
        <authorList>
            <person name="Martinu J."/>
            <person name="Tarabai H."/>
            <person name="Stefka J."/>
            <person name="Hypsa V."/>
        </authorList>
    </citation>
    <scope>NUCLEOTIDE SEQUENCE [LARGE SCALE GENOMIC DNA]</scope>
    <source>
        <strain evidence="2">HR10_N</strain>
    </source>
</reference>
<evidence type="ECO:0000256" key="1">
    <source>
        <dbReference type="SAM" id="MobiDB-lite"/>
    </source>
</evidence>
<proteinExistence type="predicted"/>